<evidence type="ECO:0000256" key="6">
    <source>
        <dbReference type="ARBA" id="ARBA00022729"/>
    </source>
</evidence>
<evidence type="ECO:0000256" key="11">
    <source>
        <dbReference type="PROSITE-ProRule" id="PRU10040"/>
    </source>
</evidence>
<dbReference type="UniPathway" id="UPA00545">
    <property type="reaction ID" value="UER00823"/>
</dbReference>
<comment type="caution">
    <text evidence="14">The sequence shown here is derived from an EMBL/GenBank/DDBJ whole genome shotgun (WGS) entry which is preliminary data.</text>
</comment>
<feature type="active site" evidence="11">
    <location>
        <position position="236"/>
    </location>
</feature>
<keyword evidence="5 12" id="KW-0964">Secreted</keyword>
<dbReference type="InterPro" id="IPR012334">
    <property type="entry name" value="Pectin_lyas_fold"/>
</dbReference>
<dbReference type="STRING" id="1810919.A0A3D8T650"/>
<dbReference type="OrthoDB" id="2019149at2759"/>
<evidence type="ECO:0000256" key="12">
    <source>
        <dbReference type="RuleBase" id="RU000589"/>
    </source>
</evidence>
<feature type="domain" description="Pectinesterase catalytic" evidence="13">
    <location>
        <begin position="87"/>
        <end position="367"/>
    </location>
</feature>
<reference evidence="14 15" key="1">
    <citation type="journal article" date="2018" name="IMA Fungus">
        <title>IMA Genome-F 9: Draft genome sequence of Annulohypoxylon stygium, Aspergillus mulundensis, Berkeleyomyces basicola (syn. Thielaviopsis basicola), Ceratocystis smalleyi, two Cercospora beticola strains, Coleophoma cylindrospora, Fusarium fracticaudum, Phialophora cf. hyalina, and Morchella septimelata.</title>
        <authorList>
            <person name="Wingfield B.D."/>
            <person name="Bills G.F."/>
            <person name="Dong Y."/>
            <person name="Huang W."/>
            <person name="Nel W.J."/>
            <person name="Swalarsk-Parry B.S."/>
            <person name="Vaghefi N."/>
            <person name="Wilken P.M."/>
            <person name="An Z."/>
            <person name="de Beer Z.W."/>
            <person name="De Vos L."/>
            <person name="Chen L."/>
            <person name="Duong T.A."/>
            <person name="Gao Y."/>
            <person name="Hammerbacher A."/>
            <person name="Kikkert J.R."/>
            <person name="Li Y."/>
            <person name="Li H."/>
            <person name="Li K."/>
            <person name="Li Q."/>
            <person name="Liu X."/>
            <person name="Ma X."/>
            <person name="Naidoo K."/>
            <person name="Pethybridge S.J."/>
            <person name="Sun J."/>
            <person name="Steenkamp E.T."/>
            <person name="van der Nest M.A."/>
            <person name="van Wyk S."/>
            <person name="Wingfield M.J."/>
            <person name="Xiong C."/>
            <person name="Yue Q."/>
            <person name="Zhang X."/>
        </authorList>
    </citation>
    <scope>NUCLEOTIDE SEQUENCE [LARGE SCALE GENOMIC DNA]</scope>
    <source>
        <strain evidence="14 15">DSM 5745</strain>
    </source>
</reference>
<dbReference type="FunFam" id="2.160.20.10:FF:000014">
    <property type="entry name" value="Pectinesterase"/>
    <property type="match status" value="1"/>
</dbReference>
<keyword evidence="15" id="KW-1185">Reference proteome</keyword>
<comment type="pathway">
    <text evidence="2 12">Glycan metabolism; pectin degradation; 2-dehydro-3-deoxy-D-gluconate from pectin: step 1/5.</text>
</comment>
<dbReference type="AlphaFoldDB" id="A0A3D8T650"/>
<dbReference type="Pfam" id="PF01095">
    <property type="entry name" value="Pectinesterase"/>
    <property type="match status" value="1"/>
</dbReference>
<dbReference type="EC" id="3.1.1.11" evidence="4 12"/>
<sequence length="376" mass="40328">MTLRPATGEIAASLRQSHGYKTYLYSVDPPGSPLVSILSISPTKNVTMLMFSHLFMLTLASVAFSRPHTHSKRTSRTSAPPGCLTVGGNGTYATIGDAITALGSGSSSSSACIYIEAGTYEEQLTFKYNGNLTIYGETTNTATYEENTVTITHTISSPESGSLISSATVNAQMDDFAMYNVNVVNGFGKGAQAVALAATGDRQGYYGCQFIGYQDTLYARDGIQYYSHCYVEGATDYIFGAASTWLSTCAIASNGAGYITAMSRETASDPSWYCFDNCTIYEKPGLATALTGKVYLGRPWRVLARVIYQNSVLSDIVHPAGWTTMAEGATPLYYEIGNSGAGADASQRVWESGIEEPVSRDTVLGVGWEEWVDGDY</sequence>
<evidence type="ECO:0000256" key="1">
    <source>
        <dbReference type="ARBA" id="ARBA00004613"/>
    </source>
</evidence>
<dbReference type="SUPFAM" id="SSF51126">
    <property type="entry name" value="Pectin lyase-like"/>
    <property type="match status" value="1"/>
</dbReference>
<evidence type="ECO:0000256" key="5">
    <source>
        <dbReference type="ARBA" id="ARBA00022525"/>
    </source>
</evidence>
<comment type="function">
    <text evidence="12">Involved in maceration and soft-rotting of plant tissue.</text>
</comment>
<dbReference type="GO" id="GO:0045490">
    <property type="term" value="P:pectin catabolic process"/>
    <property type="evidence" value="ECO:0007669"/>
    <property type="project" value="UniProtKB-UniRule"/>
</dbReference>
<keyword evidence="7 12" id="KW-0378">Hydrolase</keyword>
<comment type="subcellular location">
    <subcellularLocation>
        <location evidence="1 12">Secreted</location>
    </subcellularLocation>
</comment>
<comment type="similarity">
    <text evidence="3">Belongs to the pectinesterase family.</text>
</comment>
<evidence type="ECO:0000256" key="8">
    <source>
        <dbReference type="ARBA" id="ARBA00023085"/>
    </source>
</evidence>
<keyword evidence="6" id="KW-0732">Signal</keyword>
<evidence type="ECO:0000256" key="7">
    <source>
        <dbReference type="ARBA" id="ARBA00022801"/>
    </source>
</evidence>
<evidence type="ECO:0000313" key="14">
    <source>
        <dbReference type="EMBL" id="RDW93488.1"/>
    </source>
</evidence>
<dbReference type="InterPro" id="IPR033131">
    <property type="entry name" value="Pectinesterase_Asp_AS"/>
</dbReference>
<gene>
    <name evidence="14" type="ORF">DSM5745_00810</name>
</gene>
<dbReference type="GO" id="GO:0042545">
    <property type="term" value="P:cell wall modification"/>
    <property type="evidence" value="ECO:0007669"/>
    <property type="project" value="UniProtKB-UniRule"/>
</dbReference>
<dbReference type="PROSITE" id="PS00503">
    <property type="entry name" value="PECTINESTERASE_2"/>
    <property type="match status" value="1"/>
</dbReference>
<evidence type="ECO:0000256" key="10">
    <source>
        <dbReference type="ARBA" id="ARBA00047928"/>
    </source>
</evidence>
<keyword evidence="9 12" id="KW-0961">Cell wall biogenesis/degradation</keyword>
<dbReference type="Gene3D" id="2.160.20.10">
    <property type="entry name" value="Single-stranded right-handed beta-helix, Pectin lyase-like"/>
    <property type="match status" value="1"/>
</dbReference>
<dbReference type="PANTHER" id="PTHR31321">
    <property type="entry name" value="ACYL-COA THIOESTER HYDROLASE YBHC-RELATED"/>
    <property type="match status" value="1"/>
</dbReference>
<name>A0A3D8T650_9EURO</name>
<dbReference type="GO" id="GO:0030599">
    <property type="term" value="F:pectinesterase activity"/>
    <property type="evidence" value="ECO:0007669"/>
    <property type="project" value="UniProtKB-UniRule"/>
</dbReference>
<evidence type="ECO:0000259" key="13">
    <source>
        <dbReference type="Pfam" id="PF01095"/>
    </source>
</evidence>
<dbReference type="EMBL" id="PVWQ01000001">
    <property type="protein sequence ID" value="RDW93488.1"/>
    <property type="molecule type" value="Genomic_DNA"/>
</dbReference>
<proteinExistence type="inferred from homology"/>
<evidence type="ECO:0000256" key="2">
    <source>
        <dbReference type="ARBA" id="ARBA00005184"/>
    </source>
</evidence>
<dbReference type="InterPro" id="IPR000070">
    <property type="entry name" value="Pectinesterase_cat"/>
</dbReference>
<evidence type="ECO:0000256" key="3">
    <source>
        <dbReference type="ARBA" id="ARBA00008891"/>
    </source>
</evidence>
<dbReference type="PANTHER" id="PTHR31321:SF57">
    <property type="entry name" value="PECTINESTERASE 53-RELATED"/>
    <property type="match status" value="1"/>
</dbReference>
<evidence type="ECO:0000256" key="4">
    <source>
        <dbReference type="ARBA" id="ARBA00013229"/>
    </source>
</evidence>
<protein>
    <recommendedName>
        <fullName evidence="4 12">Pectinesterase</fullName>
        <ecNumber evidence="4 12">3.1.1.11</ecNumber>
    </recommendedName>
</protein>
<organism evidence="14 15">
    <name type="scientific">Aspergillus mulundensis</name>
    <dbReference type="NCBI Taxonomy" id="1810919"/>
    <lineage>
        <taxon>Eukaryota</taxon>
        <taxon>Fungi</taxon>
        <taxon>Dikarya</taxon>
        <taxon>Ascomycota</taxon>
        <taxon>Pezizomycotina</taxon>
        <taxon>Eurotiomycetes</taxon>
        <taxon>Eurotiomycetidae</taxon>
        <taxon>Eurotiales</taxon>
        <taxon>Aspergillaceae</taxon>
        <taxon>Aspergillus</taxon>
        <taxon>Aspergillus subgen. Nidulantes</taxon>
    </lineage>
</organism>
<dbReference type="RefSeq" id="XP_026608671.1">
    <property type="nucleotide sequence ID" value="XM_026742826.1"/>
</dbReference>
<dbReference type="InterPro" id="IPR011050">
    <property type="entry name" value="Pectin_lyase_fold/virulence"/>
</dbReference>
<dbReference type="GO" id="GO:0005576">
    <property type="term" value="C:extracellular region"/>
    <property type="evidence" value="ECO:0007669"/>
    <property type="project" value="UniProtKB-SubCell"/>
</dbReference>
<evidence type="ECO:0000313" key="15">
    <source>
        <dbReference type="Proteomes" id="UP000256690"/>
    </source>
</evidence>
<comment type="catalytic activity">
    <reaction evidence="10 12">
        <text>[(1-&gt;4)-alpha-D-galacturonosyl methyl ester](n) + n H2O = [(1-&gt;4)-alpha-D-galacturonosyl](n) + n methanol + n H(+)</text>
        <dbReference type="Rhea" id="RHEA:22380"/>
        <dbReference type="Rhea" id="RHEA-COMP:14570"/>
        <dbReference type="Rhea" id="RHEA-COMP:14573"/>
        <dbReference type="ChEBI" id="CHEBI:15377"/>
        <dbReference type="ChEBI" id="CHEBI:15378"/>
        <dbReference type="ChEBI" id="CHEBI:17790"/>
        <dbReference type="ChEBI" id="CHEBI:140522"/>
        <dbReference type="ChEBI" id="CHEBI:140523"/>
        <dbReference type="EC" id="3.1.1.11"/>
    </reaction>
</comment>
<dbReference type="GeneID" id="38111180"/>
<accession>A0A3D8T650</accession>
<keyword evidence="8 12" id="KW-0063">Aspartyl esterase</keyword>
<dbReference type="Proteomes" id="UP000256690">
    <property type="component" value="Unassembled WGS sequence"/>
</dbReference>
<evidence type="ECO:0000256" key="9">
    <source>
        <dbReference type="ARBA" id="ARBA00023316"/>
    </source>
</evidence>